<comment type="subunit">
    <text evidence="6">The complex is probably composed of two ATP-binding proteins (TmoW), two transmembrane proteins (TmoV) and a solute-binding protein (TmoX).</text>
</comment>
<keyword evidence="10" id="KW-1185">Reference proteome</keyword>
<evidence type="ECO:0000256" key="5">
    <source>
        <dbReference type="ARBA" id="ARBA00051811"/>
    </source>
</evidence>
<keyword evidence="3 7" id="KW-0547">Nucleotide-binding</keyword>
<evidence type="ECO:0000256" key="2">
    <source>
        <dbReference type="ARBA" id="ARBA00022448"/>
    </source>
</evidence>
<dbReference type="InterPro" id="IPR027417">
    <property type="entry name" value="P-loop_NTPase"/>
</dbReference>
<comment type="subunit">
    <text evidence="7">The complex is probably composed of two ATP-binding proteins, two transmembrane proteins and a solute-binding protein.</text>
</comment>
<evidence type="ECO:0000256" key="4">
    <source>
        <dbReference type="ARBA" id="ARBA00022840"/>
    </source>
</evidence>
<dbReference type="FunCoup" id="A0A1Y5RZ74">
    <property type="interactions" value="184"/>
</dbReference>
<dbReference type="Gene3D" id="3.40.50.300">
    <property type="entry name" value="P-loop containing nucleotide triphosphate hydrolases"/>
    <property type="match status" value="1"/>
</dbReference>
<comment type="subcellular location">
    <subcellularLocation>
        <location evidence="7">Cell inner membrane</location>
        <topology evidence="7">Peripheral membrane protein</topology>
    </subcellularLocation>
</comment>
<evidence type="ECO:0000313" key="10">
    <source>
        <dbReference type="Proteomes" id="UP000193200"/>
    </source>
</evidence>
<dbReference type="SUPFAM" id="SSF52540">
    <property type="entry name" value="P-loop containing nucleoside triphosphate hydrolases"/>
    <property type="match status" value="1"/>
</dbReference>
<dbReference type="InterPro" id="IPR046342">
    <property type="entry name" value="CBS_dom_sf"/>
</dbReference>
<dbReference type="Pfam" id="PF00005">
    <property type="entry name" value="ABC_tran"/>
    <property type="match status" value="1"/>
</dbReference>
<evidence type="ECO:0000256" key="3">
    <source>
        <dbReference type="ARBA" id="ARBA00022741"/>
    </source>
</evidence>
<dbReference type="InParanoid" id="A0A1Y5RZ74"/>
<dbReference type="PROSITE" id="PS00211">
    <property type="entry name" value="ABC_TRANSPORTER_1"/>
    <property type="match status" value="1"/>
</dbReference>
<dbReference type="GO" id="GO:0005886">
    <property type="term" value="C:plasma membrane"/>
    <property type="evidence" value="ECO:0007669"/>
    <property type="project" value="UniProtKB-SubCell"/>
</dbReference>
<feature type="domain" description="ABC transporter" evidence="8">
    <location>
        <begin position="8"/>
        <end position="268"/>
    </location>
</feature>
<dbReference type="EMBL" id="FWFR01000001">
    <property type="protein sequence ID" value="SLN25950.1"/>
    <property type="molecule type" value="Genomic_DNA"/>
</dbReference>
<gene>
    <name evidence="9" type="primary">gbuA</name>
    <name evidence="9" type="ORF">OCH7691_00791</name>
</gene>
<dbReference type="InterPro" id="IPR017871">
    <property type="entry name" value="ABC_transporter-like_CS"/>
</dbReference>
<dbReference type="InterPro" id="IPR051921">
    <property type="entry name" value="ABC_osmolyte_uptake_ATP-bind"/>
</dbReference>
<name>A0A1Y5RZ74_9PROT</name>
<dbReference type="InterPro" id="IPR003593">
    <property type="entry name" value="AAA+_ATPase"/>
</dbReference>
<dbReference type="CDD" id="cd03294">
    <property type="entry name" value="ABC_Pro_Gly_Betaine"/>
    <property type="match status" value="1"/>
</dbReference>
<evidence type="ECO:0000313" key="9">
    <source>
        <dbReference type="EMBL" id="SLN25950.1"/>
    </source>
</evidence>
<dbReference type="EC" id="7.6.2.9" evidence="7"/>
<dbReference type="InterPro" id="IPR005892">
    <property type="entry name" value="Gly-betaine_transp_ATP-bd"/>
</dbReference>
<dbReference type="GO" id="GO:0016887">
    <property type="term" value="F:ATP hydrolysis activity"/>
    <property type="evidence" value="ECO:0007669"/>
    <property type="project" value="UniProtKB-UniRule"/>
</dbReference>
<dbReference type="FunFam" id="3.40.50.300:FF:000201">
    <property type="entry name" value="Glycine betaine/L-proline ABC transporter ATP-binding protein"/>
    <property type="match status" value="1"/>
</dbReference>
<sequence>MTDVAPKLEVSGLYKIFGPSPERALARRREGGSKDRILSETGDVVAVSDISFSVREGEFFVVMGLSGSGKSTLIRCLNRLIDPTAGRILVDGEDVAQMDAEALRQLRLSKMAMVFQHFALFPHRTVGENVEFGLKMQGVDRSERRDRALEALDLVELRAWADRSPAALSGGMRQRVGLARALAVDPQILLMDEPFGALDPLIRRDMQEELITLQRRFKKTIIFITHDLHEALRLGDRVAIMRDGRFVQVGAPQAIVDHPEDPYVAAFTQDVDRGRVFTVETIMREPETLVSGADDVDGALRRLHDSGRSGLVVTGADGGANGVVGLAELSAAASAGGDAGALSAATQDVTTVAPETALADIYDQCTAGLPIAVVDKAGSLCGVVEPLDVFTALTGNEGSEDRKDAGRLAR</sequence>
<dbReference type="Proteomes" id="UP000193200">
    <property type="component" value="Unassembled WGS sequence"/>
</dbReference>
<dbReference type="InterPro" id="IPR003439">
    <property type="entry name" value="ABC_transporter-like_ATP-bd"/>
</dbReference>
<reference evidence="9 10" key="1">
    <citation type="submission" date="2017-03" db="EMBL/GenBank/DDBJ databases">
        <authorList>
            <person name="Afonso C.L."/>
            <person name="Miller P.J."/>
            <person name="Scott M.A."/>
            <person name="Spackman E."/>
            <person name="Goraichik I."/>
            <person name="Dimitrov K.M."/>
            <person name="Suarez D.L."/>
            <person name="Swayne D.E."/>
        </authorList>
    </citation>
    <scope>NUCLEOTIDE SEQUENCE [LARGE SCALE GENOMIC DNA]</scope>
    <source>
        <strain evidence="9 10">CECT 7691</strain>
    </source>
</reference>
<evidence type="ECO:0000256" key="6">
    <source>
        <dbReference type="ARBA" id="ARBA00061968"/>
    </source>
</evidence>
<dbReference type="GO" id="GO:0006865">
    <property type="term" value="P:amino acid transport"/>
    <property type="evidence" value="ECO:0007669"/>
    <property type="project" value="UniProtKB-UniRule"/>
</dbReference>
<dbReference type="SUPFAM" id="SSF54631">
    <property type="entry name" value="CBS-domain pair"/>
    <property type="match status" value="1"/>
</dbReference>
<evidence type="ECO:0000256" key="7">
    <source>
        <dbReference type="RuleBase" id="RU369116"/>
    </source>
</evidence>
<dbReference type="NCBIfam" id="TIGR01186">
    <property type="entry name" value="proV"/>
    <property type="match status" value="1"/>
</dbReference>
<dbReference type="GO" id="GO:0005524">
    <property type="term" value="F:ATP binding"/>
    <property type="evidence" value="ECO:0007669"/>
    <property type="project" value="UniProtKB-UniRule"/>
</dbReference>
<keyword evidence="4 7" id="KW-0067">ATP-binding</keyword>
<keyword evidence="2 7" id="KW-0813">Transport</keyword>
<organism evidence="9 10">
    <name type="scientific">Oceanibacterium hippocampi</name>
    <dbReference type="NCBI Taxonomy" id="745714"/>
    <lineage>
        <taxon>Bacteria</taxon>
        <taxon>Pseudomonadati</taxon>
        <taxon>Pseudomonadota</taxon>
        <taxon>Alphaproteobacteria</taxon>
        <taxon>Sneathiellales</taxon>
        <taxon>Sneathiellaceae</taxon>
        <taxon>Oceanibacterium</taxon>
    </lineage>
</organism>
<accession>A0A1Y5RZ74</accession>
<keyword evidence="7" id="KW-0472">Membrane</keyword>
<dbReference type="SMART" id="SM00382">
    <property type="entry name" value="AAA"/>
    <property type="match status" value="1"/>
</dbReference>
<dbReference type="AlphaFoldDB" id="A0A1Y5RZ74"/>
<comment type="catalytic activity">
    <reaction evidence="5">
        <text>a quaternary ammonium(out) + ATP + H2O = a quaternary ammonium(in) + ADP + phosphate + H(+)</text>
        <dbReference type="Rhea" id="RHEA:11036"/>
        <dbReference type="ChEBI" id="CHEBI:15377"/>
        <dbReference type="ChEBI" id="CHEBI:15378"/>
        <dbReference type="ChEBI" id="CHEBI:30616"/>
        <dbReference type="ChEBI" id="CHEBI:35267"/>
        <dbReference type="ChEBI" id="CHEBI:43474"/>
        <dbReference type="ChEBI" id="CHEBI:456216"/>
        <dbReference type="EC" id="7.6.2.9"/>
    </reaction>
    <physiologicalReaction direction="left-to-right" evidence="5">
        <dbReference type="Rhea" id="RHEA:11037"/>
    </physiologicalReaction>
</comment>
<protein>
    <recommendedName>
        <fullName evidence="7">Quaternary amine transport ATP-binding protein</fullName>
        <ecNumber evidence="7">7.6.2.9</ecNumber>
    </recommendedName>
</protein>
<dbReference type="PANTHER" id="PTHR43869">
    <property type="entry name" value="GLYCINE BETAINE/PROLINE BETAINE TRANSPORT SYSTEM ATP-BINDING PROTEIN PROV"/>
    <property type="match status" value="1"/>
</dbReference>
<keyword evidence="7" id="KW-1003">Cell membrane</keyword>
<dbReference type="PANTHER" id="PTHR43869:SF1">
    <property type="entry name" value="GLYCINE BETAINE_PROLINE BETAINE TRANSPORT SYSTEM ATP-BINDING PROTEIN PROV"/>
    <property type="match status" value="1"/>
</dbReference>
<dbReference type="OrthoDB" id="9802264at2"/>
<dbReference type="RefSeq" id="WP_085883485.1">
    <property type="nucleotide sequence ID" value="NZ_FWFR01000001.1"/>
</dbReference>
<dbReference type="PROSITE" id="PS50893">
    <property type="entry name" value="ABC_TRANSPORTER_2"/>
    <property type="match status" value="1"/>
</dbReference>
<keyword evidence="9" id="KW-0378">Hydrolase</keyword>
<dbReference type="GO" id="GO:0031460">
    <property type="term" value="P:glycine betaine transport"/>
    <property type="evidence" value="ECO:0007669"/>
    <property type="project" value="InterPro"/>
</dbReference>
<evidence type="ECO:0000259" key="8">
    <source>
        <dbReference type="PROSITE" id="PS50893"/>
    </source>
</evidence>
<evidence type="ECO:0000256" key="1">
    <source>
        <dbReference type="ARBA" id="ARBA00005417"/>
    </source>
</evidence>
<dbReference type="GO" id="GO:0006970">
    <property type="term" value="P:response to osmotic stress"/>
    <property type="evidence" value="ECO:0007669"/>
    <property type="project" value="UniProtKB-ARBA"/>
</dbReference>
<proteinExistence type="inferred from homology"/>
<keyword evidence="7" id="KW-0997">Cell inner membrane</keyword>
<dbReference type="GO" id="GO:0015418">
    <property type="term" value="F:ABC-type quaternary ammonium compound transporting activity"/>
    <property type="evidence" value="ECO:0007669"/>
    <property type="project" value="UniProtKB-EC"/>
</dbReference>
<comment type="similarity">
    <text evidence="1 7">Belongs to the ABC transporter superfamily.</text>
</comment>
<dbReference type="Gene3D" id="3.10.580.10">
    <property type="entry name" value="CBS-domain"/>
    <property type="match status" value="1"/>
</dbReference>